<evidence type="ECO:0000256" key="1">
    <source>
        <dbReference type="SAM" id="MobiDB-lite"/>
    </source>
</evidence>
<evidence type="ECO:0000256" key="2">
    <source>
        <dbReference type="SAM" id="SignalP"/>
    </source>
</evidence>
<feature type="region of interest" description="Disordered" evidence="1">
    <location>
        <begin position="46"/>
        <end position="80"/>
    </location>
</feature>
<comment type="caution">
    <text evidence="3">The sequence shown here is derived from an EMBL/GenBank/DDBJ whole genome shotgun (WGS) entry which is preliminary data.</text>
</comment>
<evidence type="ECO:0000313" key="3">
    <source>
        <dbReference type="EMBL" id="MDX6848307.1"/>
    </source>
</evidence>
<gene>
    <name evidence="3" type="ORF">SCD92_02975</name>
</gene>
<evidence type="ECO:0000313" key="4">
    <source>
        <dbReference type="Proteomes" id="UP001273505"/>
    </source>
</evidence>
<name>A0ABU4RTU3_9GAMM</name>
<dbReference type="EMBL" id="JAXAFO010000003">
    <property type="protein sequence ID" value="MDX6848307.1"/>
    <property type="molecule type" value="Genomic_DNA"/>
</dbReference>
<organism evidence="3 4">
    <name type="scientific">Gilvimarinus gilvus</name>
    <dbReference type="NCBI Taxonomy" id="3058038"/>
    <lineage>
        <taxon>Bacteria</taxon>
        <taxon>Pseudomonadati</taxon>
        <taxon>Pseudomonadota</taxon>
        <taxon>Gammaproteobacteria</taxon>
        <taxon>Cellvibrionales</taxon>
        <taxon>Cellvibrionaceae</taxon>
        <taxon>Gilvimarinus</taxon>
    </lineage>
</organism>
<feature type="compositionally biased region" description="Polar residues" evidence="1">
    <location>
        <begin position="59"/>
        <end position="80"/>
    </location>
</feature>
<protein>
    <submittedName>
        <fullName evidence="3">Uncharacterized protein</fullName>
    </submittedName>
</protein>
<feature type="chain" id="PRO_5046668381" evidence="2">
    <location>
        <begin position="24"/>
        <end position="286"/>
    </location>
</feature>
<feature type="signal peptide" evidence="2">
    <location>
        <begin position="1"/>
        <end position="23"/>
    </location>
</feature>
<dbReference type="Proteomes" id="UP001273505">
    <property type="component" value="Unassembled WGS sequence"/>
</dbReference>
<proteinExistence type="predicted"/>
<reference evidence="3 4" key="1">
    <citation type="submission" date="2023-11" db="EMBL/GenBank/DDBJ databases">
        <title>Gilvimarinus fulvus sp. nov., isolated from the surface of Kelp.</title>
        <authorList>
            <person name="Sun Y.Y."/>
            <person name="Gong Y."/>
            <person name="Du Z.J."/>
        </authorList>
    </citation>
    <scope>NUCLEOTIDE SEQUENCE [LARGE SCALE GENOMIC DNA]</scope>
    <source>
        <strain evidence="3 4">SDUM040013</strain>
    </source>
</reference>
<keyword evidence="2" id="KW-0732">Signal</keyword>
<sequence length="286" mass="32082">MNAKLKGAVIAALSVLFSLSAFVYFTLGTGEDGEGPVFDQESAVEYSSDIGSESEGEKNTATVSRSAQSSAHDTQLSQGSIPSLRSKDAFVYRSYDEATLEALAAERDILAVKELANRIVRTRVSDEYLSNLSVREEAEFWEKRDQNLKRYTDLAIILGDTQVMEYAEKFYGEEAYSRDSEKMKEGLLAKFSFMEFSAMRGNTSYKYQSAPALLQGLEESRGSKIVLSDQDKVVIREKAKELYDYYEARRIKLGLPPFEYADEEAPIIPGYSLTEEYSLEMGENAF</sequence>
<keyword evidence="4" id="KW-1185">Reference proteome</keyword>
<accession>A0ABU4RTU3</accession>
<dbReference type="RefSeq" id="WP_302722953.1">
    <property type="nucleotide sequence ID" value="NZ_JAULRU010000577.1"/>
</dbReference>